<protein>
    <recommendedName>
        <fullName evidence="6">Tyrosine-protein phosphatase domain-containing protein</fullName>
    </recommendedName>
</protein>
<feature type="domain" description="Tyrosine-protein phosphatase" evidence="2">
    <location>
        <begin position="98"/>
        <end position="359"/>
    </location>
</feature>
<dbReference type="InterPro" id="IPR052782">
    <property type="entry name" value="Oocyte-zygote_transition_reg"/>
</dbReference>
<dbReference type="SUPFAM" id="SSF52799">
    <property type="entry name" value="(Phosphotyrosine protein) phosphatases II"/>
    <property type="match status" value="1"/>
</dbReference>
<dbReference type="PROSITE" id="PS50055">
    <property type="entry name" value="TYR_PHOSPHATASE_PTP"/>
    <property type="match status" value="1"/>
</dbReference>
<dbReference type="SMART" id="SM00404">
    <property type="entry name" value="PTPc_motif"/>
    <property type="match status" value="1"/>
</dbReference>
<dbReference type="Proteomes" id="UP000298663">
    <property type="component" value="Unassembled WGS sequence"/>
</dbReference>
<evidence type="ECO:0008006" key="6">
    <source>
        <dbReference type="Google" id="ProtNLM"/>
    </source>
</evidence>
<dbReference type="GO" id="GO:0004725">
    <property type="term" value="F:protein tyrosine phosphatase activity"/>
    <property type="evidence" value="ECO:0007669"/>
    <property type="project" value="InterPro"/>
</dbReference>
<feature type="region of interest" description="Disordered" evidence="1">
    <location>
        <begin position="1"/>
        <end position="48"/>
    </location>
</feature>
<dbReference type="CDD" id="cd00047">
    <property type="entry name" value="PTPc"/>
    <property type="match status" value="1"/>
</dbReference>
<dbReference type="STRING" id="34508.A0A4U5MIP2"/>
<dbReference type="EMBL" id="AZBU02000007">
    <property type="protein sequence ID" value="TKR69250.1"/>
    <property type="molecule type" value="Genomic_DNA"/>
</dbReference>
<dbReference type="Gene3D" id="3.90.190.10">
    <property type="entry name" value="Protein tyrosine phosphatase superfamily"/>
    <property type="match status" value="2"/>
</dbReference>
<sequence length="404" mass="46694">MAERPTASKSKVRPNLSKGRNLSRGRTVGQTNRKVTAEKASGQRRRSNLEIAKQPIGLTFQSKINRANSSSGRVNLTPKQQAAERFLDLIMELGIRGMRREFVSSARGYMSQGPKLAWRILENSNKNRYDDVDLLDETRVKLKNNTETGKAHDDYIHASYVKVHDELMYICAQGPTKETIHHFWMMVVQEKSKIILQLCNFYEEDKEKCAEYFPQKRKEAAGKPTAPWKSGSWIELLTSHHEESRQDQNPGQIQGRNPGRPAHPLRRLAGSLRGGFRRLLREVHQLIRRSTTRSLSSRIVLLDRTGTFVAIEMCLHRILILNDQNFTMPDVVKDLREQRFKAIQNDQQYVFVFRAVVEILVHDDHLEKSDRVLTFISEYEELVARKKAEREKMSKEKIGKSRTT</sequence>
<comment type="caution">
    <text evidence="4">The sequence shown here is derived from an EMBL/GenBank/DDBJ whole genome shotgun (WGS) entry which is preliminary data.</text>
</comment>
<evidence type="ECO:0000313" key="4">
    <source>
        <dbReference type="EMBL" id="TKR69250.1"/>
    </source>
</evidence>
<evidence type="ECO:0000259" key="3">
    <source>
        <dbReference type="PROSITE" id="PS50056"/>
    </source>
</evidence>
<dbReference type="InterPro" id="IPR000387">
    <property type="entry name" value="Tyr_Pase_dom"/>
</dbReference>
<keyword evidence="5" id="KW-1185">Reference proteome</keyword>
<organism evidence="4 5">
    <name type="scientific">Steinernema carpocapsae</name>
    <name type="common">Entomopathogenic nematode</name>
    <dbReference type="NCBI Taxonomy" id="34508"/>
    <lineage>
        <taxon>Eukaryota</taxon>
        <taxon>Metazoa</taxon>
        <taxon>Ecdysozoa</taxon>
        <taxon>Nematoda</taxon>
        <taxon>Chromadorea</taxon>
        <taxon>Rhabditida</taxon>
        <taxon>Tylenchina</taxon>
        <taxon>Panagrolaimomorpha</taxon>
        <taxon>Strongyloidoidea</taxon>
        <taxon>Steinernematidae</taxon>
        <taxon>Steinernema</taxon>
    </lineage>
</organism>
<dbReference type="SMART" id="SM00194">
    <property type="entry name" value="PTPc"/>
    <property type="match status" value="1"/>
</dbReference>
<reference evidence="4 5" key="1">
    <citation type="journal article" date="2015" name="Genome Biol.">
        <title>Comparative genomics of Steinernema reveals deeply conserved gene regulatory networks.</title>
        <authorList>
            <person name="Dillman A.R."/>
            <person name="Macchietto M."/>
            <person name="Porter C.F."/>
            <person name="Rogers A."/>
            <person name="Williams B."/>
            <person name="Antoshechkin I."/>
            <person name="Lee M.M."/>
            <person name="Goodwin Z."/>
            <person name="Lu X."/>
            <person name="Lewis E.E."/>
            <person name="Goodrich-Blair H."/>
            <person name="Stock S.P."/>
            <person name="Adams B.J."/>
            <person name="Sternberg P.W."/>
            <person name="Mortazavi A."/>
        </authorList>
    </citation>
    <scope>NUCLEOTIDE SEQUENCE [LARGE SCALE GENOMIC DNA]</scope>
    <source>
        <strain evidence="4 5">ALL</strain>
    </source>
</reference>
<dbReference type="Pfam" id="PF00102">
    <property type="entry name" value="Y_phosphatase"/>
    <property type="match status" value="2"/>
</dbReference>
<dbReference type="PRINTS" id="PR00700">
    <property type="entry name" value="PRTYPHPHTASE"/>
</dbReference>
<evidence type="ECO:0000259" key="2">
    <source>
        <dbReference type="PROSITE" id="PS50055"/>
    </source>
</evidence>
<dbReference type="InterPro" id="IPR000242">
    <property type="entry name" value="PTP_cat"/>
</dbReference>
<dbReference type="InterPro" id="IPR029021">
    <property type="entry name" value="Prot-tyrosine_phosphatase-like"/>
</dbReference>
<dbReference type="PANTHER" id="PTHR46163:SF5">
    <property type="entry name" value="TYROSINE-PROTEIN PHOSPHATASE"/>
    <property type="match status" value="1"/>
</dbReference>
<feature type="domain" description="Tyrosine specific protein phosphatases" evidence="3">
    <location>
        <begin position="302"/>
        <end position="350"/>
    </location>
</feature>
<accession>A0A4U5MIP2</accession>
<dbReference type="PROSITE" id="PS50056">
    <property type="entry name" value="TYR_PHOSPHATASE_2"/>
    <property type="match status" value="1"/>
</dbReference>
<proteinExistence type="predicted"/>
<dbReference type="OrthoDB" id="8609993at2759"/>
<feature type="region of interest" description="Disordered" evidence="1">
    <location>
        <begin position="241"/>
        <end position="264"/>
    </location>
</feature>
<gene>
    <name evidence="4" type="ORF">L596_021432</name>
</gene>
<evidence type="ECO:0000256" key="1">
    <source>
        <dbReference type="SAM" id="MobiDB-lite"/>
    </source>
</evidence>
<dbReference type="AlphaFoldDB" id="A0A4U5MIP2"/>
<dbReference type="InterPro" id="IPR003595">
    <property type="entry name" value="Tyr_Pase_cat"/>
</dbReference>
<reference evidence="4 5" key="2">
    <citation type="journal article" date="2019" name="G3 (Bethesda)">
        <title>Hybrid Assembly of the Genome of the Entomopathogenic Nematode Steinernema carpocapsae Identifies the X-Chromosome.</title>
        <authorList>
            <person name="Serra L."/>
            <person name="Macchietto M."/>
            <person name="Macias-Munoz A."/>
            <person name="McGill C.J."/>
            <person name="Rodriguez I.M."/>
            <person name="Rodriguez B."/>
            <person name="Murad R."/>
            <person name="Mortazavi A."/>
        </authorList>
    </citation>
    <scope>NUCLEOTIDE SEQUENCE [LARGE SCALE GENOMIC DNA]</scope>
    <source>
        <strain evidence="4 5">ALL</strain>
    </source>
</reference>
<name>A0A4U5MIP2_STECR</name>
<dbReference type="PANTHER" id="PTHR46163">
    <property type="entry name" value="TYROSINE-PROTEIN PHOSPHATASE-RELATED"/>
    <property type="match status" value="1"/>
</dbReference>
<evidence type="ECO:0000313" key="5">
    <source>
        <dbReference type="Proteomes" id="UP000298663"/>
    </source>
</evidence>